<organism evidence="1 2">
    <name type="scientific">Corchorus olitorius</name>
    <dbReference type="NCBI Taxonomy" id="93759"/>
    <lineage>
        <taxon>Eukaryota</taxon>
        <taxon>Viridiplantae</taxon>
        <taxon>Streptophyta</taxon>
        <taxon>Embryophyta</taxon>
        <taxon>Tracheophyta</taxon>
        <taxon>Spermatophyta</taxon>
        <taxon>Magnoliopsida</taxon>
        <taxon>eudicotyledons</taxon>
        <taxon>Gunneridae</taxon>
        <taxon>Pentapetalae</taxon>
        <taxon>rosids</taxon>
        <taxon>malvids</taxon>
        <taxon>Malvales</taxon>
        <taxon>Malvaceae</taxon>
        <taxon>Grewioideae</taxon>
        <taxon>Apeibeae</taxon>
        <taxon>Corchorus</taxon>
    </lineage>
</organism>
<dbReference type="EMBL" id="AWUE01013611">
    <property type="protein sequence ID" value="OMP06441.1"/>
    <property type="molecule type" value="Genomic_DNA"/>
</dbReference>
<sequence>MEIWVQIWGLPFEYLNPAVARRLARNAGEVLGMD</sequence>
<gene>
    <name evidence="1" type="ORF">COLO4_08127</name>
</gene>
<dbReference type="OrthoDB" id="1750606at2759"/>
<protein>
    <submittedName>
        <fullName evidence="1">Uncharacterized protein</fullName>
    </submittedName>
</protein>
<comment type="caution">
    <text evidence="1">The sequence shown here is derived from an EMBL/GenBank/DDBJ whole genome shotgun (WGS) entry which is preliminary data.</text>
</comment>
<reference evidence="2" key="1">
    <citation type="submission" date="2013-09" db="EMBL/GenBank/DDBJ databases">
        <title>Corchorus olitorius genome sequencing.</title>
        <authorList>
            <person name="Alam M."/>
            <person name="Haque M.S."/>
            <person name="Islam M.S."/>
            <person name="Emdad E.M."/>
            <person name="Islam M.M."/>
            <person name="Ahmed B."/>
            <person name="Halim A."/>
            <person name="Hossen Q.M.M."/>
            <person name="Hossain M.Z."/>
            <person name="Ahmed R."/>
            <person name="Khan M.M."/>
            <person name="Islam R."/>
            <person name="Rashid M.M."/>
            <person name="Khan S.A."/>
            <person name="Rahman M.S."/>
            <person name="Alam M."/>
            <person name="Yahiya A.S."/>
            <person name="Khan M.S."/>
            <person name="Azam M.S."/>
            <person name="Haque T."/>
            <person name="Lashkar M.Z.H."/>
            <person name="Akhand A.I."/>
            <person name="Morshed G."/>
            <person name="Roy S."/>
            <person name="Uddin K.S."/>
            <person name="Rabeya T."/>
            <person name="Hossain A.S."/>
            <person name="Chowdhury A."/>
            <person name="Snigdha A.R."/>
            <person name="Mortoza M.S."/>
            <person name="Matin S.A."/>
            <person name="Hoque S.M.E."/>
            <person name="Islam M.K."/>
            <person name="Roy D.K."/>
            <person name="Haider R."/>
            <person name="Moosa M.M."/>
            <person name="Elias S.M."/>
            <person name="Hasan A.M."/>
            <person name="Jahan S."/>
            <person name="Shafiuddin M."/>
            <person name="Mahmood N."/>
            <person name="Shommy N.S."/>
        </authorList>
    </citation>
    <scope>NUCLEOTIDE SEQUENCE [LARGE SCALE GENOMIC DNA]</scope>
    <source>
        <strain evidence="2">cv. O-4</strain>
    </source>
</reference>
<dbReference type="AlphaFoldDB" id="A0A1R3KH79"/>
<dbReference type="Proteomes" id="UP000187203">
    <property type="component" value="Unassembled WGS sequence"/>
</dbReference>
<keyword evidence="2" id="KW-1185">Reference proteome</keyword>
<evidence type="ECO:0000313" key="2">
    <source>
        <dbReference type="Proteomes" id="UP000187203"/>
    </source>
</evidence>
<evidence type="ECO:0000313" key="1">
    <source>
        <dbReference type="EMBL" id="OMP06441.1"/>
    </source>
</evidence>
<name>A0A1R3KH79_9ROSI</name>
<proteinExistence type="predicted"/>
<accession>A0A1R3KH79</accession>